<gene>
    <name evidence="2" type="ORF">MICPUCDRAFT_57605</name>
</gene>
<keyword evidence="3" id="KW-1185">Reference proteome</keyword>
<sequence>MGPRDMTNLGGPRVDETAATADDGVFRGARVKARAAALDLLADAATLVTPLRGRPGGGASGDLDAATGGDVTASSWPSPSPARARARAPPPPSLRVAARDEGEGSLSRSGSPAATSPARAPAAAHPSPTAFVNALLGRDRTSAAVPPEGRARARLQAPRHLADPQGAKHLARQRTRRTNAASGILSDRVVSEMRARAADAAEKMKRSAAPVLISGSPPPRSAFERWAPEEDDERTRRRRRPSSSPPPPSLGFGDPFNEPSSRFDARDGMHVDSRSWSPPRAPTTIAPSGRAFDAWEGERTPPRRRDFFRDDPPPNVRDVGVLAARELRGGGRGDRDRDRSRRHLAKSRDYYDFSDFDVDEDDFDGDGFIIRRPTTRDVEMYDVDREREEEEEEADRRRRRRRASSGDDGHGDLMFELDMEYAVSPPSGGPGPGPGPGGGGRVWGGGSPVRLRPTPASPSRPPFGARRARVDRERW</sequence>
<feature type="compositionally biased region" description="Acidic residues" evidence="1">
    <location>
        <begin position="352"/>
        <end position="365"/>
    </location>
</feature>
<feature type="compositionally biased region" description="Gly residues" evidence="1">
    <location>
        <begin position="436"/>
        <end position="447"/>
    </location>
</feature>
<dbReference type="AlphaFoldDB" id="C1MRC5"/>
<protein>
    <submittedName>
        <fullName evidence="2">Predicted protein</fullName>
    </submittedName>
</protein>
<organism evidence="3">
    <name type="scientific">Micromonas pusilla (strain CCMP1545)</name>
    <name type="common">Picoplanktonic green alga</name>
    <dbReference type="NCBI Taxonomy" id="564608"/>
    <lineage>
        <taxon>Eukaryota</taxon>
        <taxon>Viridiplantae</taxon>
        <taxon>Chlorophyta</taxon>
        <taxon>Mamiellophyceae</taxon>
        <taxon>Mamiellales</taxon>
        <taxon>Mamiellaceae</taxon>
        <taxon>Micromonas</taxon>
    </lineage>
</organism>
<feature type="compositionally biased region" description="Basic and acidic residues" evidence="1">
    <location>
        <begin position="374"/>
        <end position="386"/>
    </location>
</feature>
<evidence type="ECO:0000313" key="2">
    <source>
        <dbReference type="EMBL" id="EEH58233.1"/>
    </source>
</evidence>
<feature type="compositionally biased region" description="Low complexity" evidence="1">
    <location>
        <begin position="73"/>
        <end position="83"/>
    </location>
</feature>
<dbReference type="GeneID" id="9683720"/>
<evidence type="ECO:0000256" key="1">
    <source>
        <dbReference type="SAM" id="MobiDB-lite"/>
    </source>
</evidence>
<dbReference type="RefSeq" id="XP_003058282.1">
    <property type="nucleotide sequence ID" value="XM_003058236.1"/>
</dbReference>
<dbReference type="Proteomes" id="UP000001876">
    <property type="component" value="Unassembled WGS sequence"/>
</dbReference>
<dbReference type="KEGG" id="mpp:MICPUCDRAFT_57605"/>
<reference evidence="2 3" key="1">
    <citation type="journal article" date="2009" name="Science">
        <title>Green evolution and dynamic adaptations revealed by genomes of the marine picoeukaryotes Micromonas.</title>
        <authorList>
            <person name="Worden A.Z."/>
            <person name="Lee J.H."/>
            <person name="Mock T."/>
            <person name="Rouze P."/>
            <person name="Simmons M.P."/>
            <person name="Aerts A.L."/>
            <person name="Allen A.E."/>
            <person name="Cuvelier M.L."/>
            <person name="Derelle E."/>
            <person name="Everett M.V."/>
            <person name="Foulon E."/>
            <person name="Grimwood J."/>
            <person name="Gundlach H."/>
            <person name="Henrissat B."/>
            <person name="Napoli C."/>
            <person name="McDonald S.M."/>
            <person name="Parker M.S."/>
            <person name="Rombauts S."/>
            <person name="Salamov A."/>
            <person name="Von Dassow P."/>
            <person name="Badger J.H."/>
            <person name="Coutinho P.M."/>
            <person name="Demir E."/>
            <person name="Dubchak I."/>
            <person name="Gentemann C."/>
            <person name="Eikrem W."/>
            <person name="Gready J.E."/>
            <person name="John U."/>
            <person name="Lanier W."/>
            <person name="Lindquist E.A."/>
            <person name="Lucas S."/>
            <person name="Mayer K.F."/>
            <person name="Moreau H."/>
            <person name="Not F."/>
            <person name="Otillar R."/>
            <person name="Panaud O."/>
            <person name="Pangilinan J."/>
            <person name="Paulsen I."/>
            <person name="Piegu B."/>
            <person name="Poliakov A."/>
            <person name="Robbens S."/>
            <person name="Schmutz J."/>
            <person name="Toulza E."/>
            <person name="Wyss T."/>
            <person name="Zelensky A."/>
            <person name="Zhou K."/>
            <person name="Armbrust E.V."/>
            <person name="Bhattacharya D."/>
            <person name="Goodenough U.W."/>
            <person name="Van de Peer Y."/>
            <person name="Grigoriev I.V."/>
        </authorList>
    </citation>
    <scope>NUCLEOTIDE SEQUENCE [LARGE SCALE GENOMIC DNA]</scope>
    <source>
        <strain evidence="2 3">CCMP1545</strain>
    </source>
</reference>
<feature type="region of interest" description="Disordered" evidence="1">
    <location>
        <begin position="143"/>
        <end position="475"/>
    </location>
</feature>
<feature type="region of interest" description="Disordered" evidence="1">
    <location>
        <begin position="1"/>
        <end position="25"/>
    </location>
</feature>
<feature type="compositionally biased region" description="Basic and acidic residues" evidence="1">
    <location>
        <begin position="296"/>
        <end position="312"/>
    </location>
</feature>
<dbReference type="EMBL" id="GG663738">
    <property type="protein sequence ID" value="EEH58233.1"/>
    <property type="molecule type" value="Genomic_DNA"/>
</dbReference>
<feature type="region of interest" description="Disordered" evidence="1">
    <location>
        <begin position="47"/>
        <end position="131"/>
    </location>
</feature>
<feature type="compositionally biased region" description="Basic and acidic residues" evidence="1">
    <location>
        <begin position="325"/>
        <end position="339"/>
    </location>
</feature>
<name>C1MRC5_MICPC</name>
<feature type="compositionally biased region" description="Basic and acidic residues" evidence="1">
    <location>
        <begin position="404"/>
        <end position="413"/>
    </location>
</feature>
<evidence type="ECO:0000313" key="3">
    <source>
        <dbReference type="Proteomes" id="UP000001876"/>
    </source>
</evidence>
<feature type="compositionally biased region" description="Basic and acidic residues" evidence="1">
    <location>
        <begin position="261"/>
        <end position="273"/>
    </location>
</feature>
<proteinExistence type="predicted"/>
<feature type="compositionally biased region" description="Basic and acidic residues" evidence="1">
    <location>
        <begin position="189"/>
        <end position="205"/>
    </location>
</feature>
<feature type="compositionally biased region" description="Low complexity" evidence="1">
    <location>
        <begin position="107"/>
        <end position="130"/>
    </location>
</feature>
<accession>C1MRC5</accession>